<evidence type="ECO:0000313" key="9">
    <source>
        <dbReference type="EMBL" id="MDO5975816.1"/>
    </source>
</evidence>
<dbReference type="InterPro" id="IPR024194">
    <property type="entry name" value="Ac/AlaTfrase_AlgI/DltB"/>
</dbReference>
<evidence type="ECO:0000256" key="7">
    <source>
        <dbReference type="PIRNR" id="PIRNR016636"/>
    </source>
</evidence>
<feature type="transmembrane region" description="Helical" evidence="8">
    <location>
        <begin position="372"/>
        <end position="390"/>
    </location>
</feature>
<keyword evidence="4 8" id="KW-0812">Transmembrane</keyword>
<feature type="transmembrane region" description="Helical" evidence="8">
    <location>
        <begin position="418"/>
        <end position="437"/>
    </location>
</feature>
<sequence length="483" mass="57497">MVFNSLEFFIFLFIVFVLYWFLFKRHVKIQNILLLVASYVFYAWWDWRFLSLIILSTTVDYFVGILIDSNSKQSKRKLWLWVSVVFNVGLLGFFKYYNFFVDSWIDMFSMFGYNIKSTWTLKVILPVGISFYTFQTMSYSFDIYYKKLKPTKDYLSFAAFVSFFPQLVAGPIERASNLLSQITNKRVFSYDQSVSGLKLILWGLFKKVVIADALAPIVDDIFANYTSYPASTLILGVTLFSFQVYGDFSGYSDIAIGTAKLFGIELTSNFKFPYFSRNVAEFWRRWHISLSTWFRYYVYIPLGGSYQSKWISLRNITIVFLISGFWHGANWTFIVWGLIHALMFIPSFLSGRNKMYAYTNIGDSTPFKTLNELFNVLLTFCIVTFAWIFFRSDSILEAFVFIKRILFNFCYESYNHPMGYRMIDYYILIVLFILYEYRIKKDERSPFKFRSKFVRFIIYTLMILLLMLFYDDDIDRSFIYFQF</sequence>
<evidence type="ECO:0000256" key="2">
    <source>
        <dbReference type="ARBA" id="ARBA00010323"/>
    </source>
</evidence>
<evidence type="ECO:0000256" key="3">
    <source>
        <dbReference type="ARBA" id="ARBA00022475"/>
    </source>
</evidence>
<dbReference type="InterPro" id="IPR028362">
    <property type="entry name" value="AlgI"/>
</dbReference>
<proteinExistence type="inferred from homology"/>
<keyword evidence="6 7" id="KW-0472">Membrane</keyword>
<dbReference type="PANTHER" id="PTHR13285:SF18">
    <property type="entry name" value="PROTEIN-CYSTEINE N-PALMITOYLTRANSFERASE RASP"/>
    <property type="match status" value="1"/>
</dbReference>
<feature type="transmembrane region" description="Helical" evidence="8">
    <location>
        <begin position="453"/>
        <end position="470"/>
    </location>
</feature>
<comment type="similarity">
    <text evidence="2 7">Belongs to the membrane-bound acyltransferase family.</text>
</comment>
<name>A0ABT8WRQ7_9FLAO</name>
<feature type="transmembrane region" description="Helical" evidence="8">
    <location>
        <begin position="51"/>
        <end position="67"/>
    </location>
</feature>
<dbReference type="GO" id="GO:0016746">
    <property type="term" value="F:acyltransferase activity"/>
    <property type="evidence" value="ECO:0007669"/>
    <property type="project" value="UniProtKB-KW"/>
</dbReference>
<dbReference type="EC" id="2.3.-.-" evidence="9"/>
<dbReference type="PIRSF" id="PIRSF016636">
    <property type="entry name" value="AlgI_DltB"/>
    <property type="match status" value="1"/>
</dbReference>
<evidence type="ECO:0000256" key="4">
    <source>
        <dbReference type="ARBA" id="ARBA00022692"/>
    </source>
</evidence>
<dbReference type="RefSeq" id="WP_303303051.1">
    <property type="nucleotide sequence ID" value="NZ_BAABDA010000046.1"/>
</dbReference>
<dbReference type="InterPro" id="IPR004299">
    <property type="entry name" value="MBOAT_fam"/>
</dbReference>
<feature type="transmembrane region" description="Helical" evidence="8">
    <location>
        <begin position="79"/>
        <end position="99"/>
    </location>
</feature>
<keyword evidence="10" id="KW-1185">Reference proteome</keyword>
<evidence type="ECO:0000256" key="6">
    <source>
        <dbReference type="ARBA" id="ARBA00023136"/>
    </source>
</evidence>
<dbReference type="PANTHER" id="PTHR13285">
    <property type="entry name" value="ACYLTRANSFERASE"/>
    <property type="match status" value="1"/>
</dbReference>
<dbReference type="InterPro" id="IPR051085">
    <property type="entry name" value="MB_O-acyltransferase"/>
</dbReference>
<feature type="transmembrane region" description="Helical" evidence="8">
    <location>
        <begin position="119"/>
        <end position="141"/>
    </location>
</feature>
<dbReference type="Pfam" id="PF03062">
    <property type="entry name" value="MBOAT"/>
    <property type="match status" value="1"/>
</dbReference>
<evidence type="ECO:0000256" key="8">
    <source>
        <dbReference type="SAM" id="Phobius"/>
    </source>
</evidence>
<keyword evidence="5 8" id="KW-1133">Transmembrane helix</keyword>
<dbReference type="EMBL" id="JAUOEL010000006">
    <property type="protein sequence ID" value="MDO5975816.1"/>
    <property type="molecule type" value="Genomic_DNA"/>
</dbReference>
<feature type="transmembrane region" description="Helical" evidence="8">
    <location>
        <begin position="6"/>
        <end position="22"/>
    </location>
</feature>
<keyword evidence="7 9" id="KW-0012">Acyltransferase</keyword>
<evidence type="ECO:0000256" key="5">
    <source>
        <dbReference type="ARBA" id="ARBA00022989"/>
    </source>
</evidence>
<comment type="caution">
    <text evidence="9">The sequence shown here is derived from an EMBL/GenBank/DDBJ whole genome shotgun (WGS) entry which is preliminary data.</text>
</comment>
<dbReference type="Proteomes" id="UP001176806">
    <property type="component" value="Unassembled WGS sequence"/>
</dbReference>
<reference evidence="9" key="1">
    <citation type="submission" date="2023-07" db="EMBL/GenBank/DDBJ databases">
        <title>Two novel species in the genus Flavivirga.</title>
        <authorList>
            <person name="Kwon K."/>
        </authorList>
    </citation>
    <scope>NUCLEOTIDE SEQUENCE</scope>
    <source>
        <strain evidence="9">KACC 14158</strain>
    </source>
</reference>
<evidence type="ECO:0000256" key="1">
    <source>
        <dbReference type="ARBA" id="ARBA00004651"/>
    </source>
</evidence>
<gene>
    <name evidence="9" type="ORF">Q4Q40_16595</name>
</gene>
<keyword evidence="7 9" id="KW-0808">Transferase</keyword>
<dbReference type="PIRSF" id="PIRSF500217">
    <property type="entry name" value="AlgI"/>
    <property type="match status" value="1"/>
</dbReference>
<accession>A0ABT8WRQ7</accession>
<evidence type="ECO:0000313" key="10">
    <source>
        <dbReference type="Proteomes" id="UP001176806"/>
    </source>
</evidence>
<protein>
    <submittedName>
        <fullName evidence="9">MBOAT family O-acyltransferase</fullName>
        <ecNumber evidence="9">2.3.-.-</ecNumber>
    </submittedName>
</protein>
<comment type="subcellular location">
    <subcellularLocation>
        <location evidence="1">Cell membrane</location>
        <topology evidence="1">Multi-pass membrane protein</topology>
    </subcellularLocation>
</comment>
<feature type="transmembrane region" description="Helical" evidence="8">
    <location>
        <begin position="333"/>
        <end position="351"/>
    </location>
</feature>
<keyword evidence="3 7" id="KW-1003">Cell membrane</keyword>
<organism evidence="9 10">
    <name type="scientific">Flavivirga jejuensis</name>
    <dbReference type="NCBI Taxonomy" id="870487"/>
    <lineage>
        <taxon>Bacteria</taxon>
        <taxon>Pseudomonadati</taxon>
        <taxon>Bacteroidota</taxon>
        <taxon>Flavobacteriia</taxon>
        <taxon>Flavobacteriales</taxon>
        <taxon>Flavobacteriaceae</taxon>
        <taxon>Flavivirga</taxon>
    </lineage>
</organism>
<feature type="transmembrane region" description="Helical" evidence="8">
    <location>
        <begin position="310"/>
        <end position="327"/>
    </location>
</feature>